<dbReference type="GO" id="GO:0044183">
    <property type="term" value="F:protein folding chaperone"/>
    <property type="evidence" value="ECO:0007669"/>
    <property type="project" value="InterPro"/>
</dbReference>
<evidence type="ECO:0000313" key="3">
    <source>
        <dbReference type="EMBL" id="ASN63583.1"/>
    </source>
</evidence>
<name>A0A221S456_9VIRU</name>
<organism evidence="3">
    <name type="scientific">uncultured virus</name>
    <dbReference type="NCBI Taxonomy" id="340016"/>
    <lineage>
        <taxon>Viruses</taxon>
        <taxon>environmental samples</taxon>
    </lineage>
</organism>
<dbReference type="EMBL" id="KU970989">
    <property type="protein sequence ID" value="ASN63583.1"/>
    <property type="molecule type" value="Genomic_DNA"/>
</dbReference>
<dbReference type="Gene3D" id="2.30.33.40">
    <property type="entry name" value="GroES chaperonin"/>
    <property type="match status" value="1"/>
</dbReference>
<accession>A0A221S456</accession>
<dbReference type="SUPFAM" id="SSF50129">
    <property type="entry name" value="GroES-like"/>
    <property type="match status" value="1"/>
</dbReference>
<dbReference type="InterPro" id="IPR020818">
    <property type="entry name" value="Chaperonin_GroES"/>
</dbReference>
<feature type="region of interest" description="Disordered" evidence="2">
    <location>
        <begin position="1"/>
        <end position="56"/>
    </location>
</feature>
<dbReference type="InterPro" id="IPR011032">
    <property type="entry name" value="GroES-like_sf"/>
</dbReference>
<dbReference type="CDD" id="cd00320">
    <property type="entry name" value="cpn10"/>
    <property type="match status" value="1"/>
</dbReference>
<feature type="compositionally biased region" description="Low complexity" evidence="2">
    <location>
        <begin position="1"/>
        <end position="17"/>
    </location>
</feature>
<protein>
    <submittedName>
        <fullName evidence="3">Co-chaperonin GroES</fullName>
    </submittedName>
</protein>
<reference evidence="3" key="1">
    <citation type="submission" date="2016-03" db="EMBL/GenBank/DDBJ databases">
        <title>Novel chaperonins are prevalent in the virioplankton and link to viral biology and ecology.</title>
        <authorList>
            <person name="Marine R.L."/>
            <person name="Nasko D.J."/>
            <person name="Polson S.W."/>
            <person name="Wommack K.E."/>
        </authorList>
    </citation>
    <scope>NUCLEOTIDE SEQUENCE</scope>
</reference>
<dbReference type="GO" id="GO:0005524">
    <property type="term" value="F:ATP binding"/>
    <property type="evidence" value="ECO:0007669"/>
    <property type="project" value="InterPro"/>
</dbReference>
<dbReference type="InterPro" id="IPR037124">
    <property type="entry name" value="Chaperonin_GroES_sf"/>
</dbReference>
<proteinExistence type="predicted"/>
<feature type="compositionally biased region" description="Basic and acidic residues" evidence="2">
    <location>
        <begin position="27"/>
        <end position="47"/>
    </location>
</feature>
<keyword evidence="1" id="KW-0143">Chaperone</keyword>
<evidence type="ECO:0000256" key="2">
    <source>
        <dbReference type="SAM" id="MobiDB-lite"/>
    </source>
</evidence>
<sequence length="167" mass="18934">MTETENTTTILTSSNSNQEVPKIKLGLQDKYEEEKKQETRAPEKEPLNPENIQPVVDQLPEPSGWRILVLPFTPKEKTKGGLIIRTKESLDKARIATNCGYVLKLGPLCYHDKDKFPTGPWCKEKDWVIFARYAGSRLPIEGGEVRLLNDDEVLGTVKDPESVLHYI</sequence>
<dbReference type="Pfam" id="PF00166">
    <property type="entry name" value="Cpn10"/>
    <property type="match status" value="1"/>
</dbReference>
<gene>
    <name evidence="3" type="primary">groES</name>
</gene>
<evidence type="ECO:0000256" key="1">
    <source>
        <dbReference type="ARBA" id="ARBA00023186"/>
    </source>
</evidence>